<dbReference type="PANTHER" id="PTHR45856">
    <property type="entry name" value="ALPHA/BETA-HYDROLASES SUPERFAMILY PROTEIN"/>
    <property type="match status" value="1"/>
</dbReference>
<sequence>MKKLKRYQYERYAILCQLAYPDAAANYQKVLKPFHERLLVDKYGRMSVRILWMENKKEVIVVFRGSLGLRDWLANMVFVPARIKQVDRHFYVHWGFKRLLNQPMFSSTKTINEALPLRELLVKVLEPLRQQGKRFTFTGHSSGGAVAVLMADYFERLEAKAVKRVVTFGQPAVATRSWHKHYLLHNKTYRICCDLDMVTFMPPFPYYFWHVGKMLWLHDDQIYENTPTHERFLKSLHSWLLRPITYHYMRKYIRNKTLFDEH</sequence>
<proteinExistence type="predicted"/>
<evidence type="ECO:0000313" key="3">
    <source>
        <dbReference type="Proteomes" id="UP000176037"/>
    </source>
</evidence>
<name>A0A1E8F9U8_9ALTE</name>
<dbReference type="SUPFAM" id="SSF53474">
    <property type="entry name" value="alpha/beta-Hydrolases"/>
    <property type="match status" value="1"/>
</dbReference>
<dbReference type="EMBL" id="MJIC01000016">
    <property type="protein sequence ID" value="OFI32675.1"/>
    <property type="molecule type" value="Genomic_DNA"/>
</dbReference>
<gene>
    <name evidence="2" type="ORF">BFC17_05850</name>
</gene>
<dbReference type="OrthoDB" id="6254172at2"/>
<dbReference type="Pfam" id="PF01764">
    <property type="entry name" value="Lipase_3"/>
    <property type="match status" value="1"/>
</dbReference>
<evidence type="ECO:0000313" key="2">
    <source>
        <dbReference type="EMBL" id="OFI32675.1"/>
    </source>
</evidence>
<evidence type="ECO:0000259" key="1">
    <source>
        <dbReference type="Pfam" id="PF01764"/>
    </source>
</evidence>
<dbReference type="InterPro" id="IPR002921">
    <property type="entry name" value="Fungal_lipase-type"/>
</dbReference>
<dbReference type="RefSeq" id="WP_070178203.1">
    <property type="nucleotide sequence ID" value="NZ_BMJR01000005.1"/>
</dbReference>
<dbReference type="PANTHER" id="PTHR45856:SF24">
    <property type="entry name" value="FUNGAL LIPASE-LIKE DOMAIN-CONTAINING PROTEIN"/>
    <property type="match status" value="1"/>
</dbReference>
<dbReference type="InterPro" id="IPR029058">
    <property type="entry name" value="AB_hydrolase_fold"/>
</dbReference>
<dbReference type="CDD" id="cd00519">
    <property type="entry name" value="Lipase_3"/>
    <property type="match status" value="1"/>
</dbReference>
<dbReference type="GO" id="GO:0006629">
    <property type="term" value="P:lipid metabolic process"/>
    <property type="evidence" value="ECO:0007669"/>
    <property type="project" value="InterPro"/>
</dbReference>
<dbReference type="Gene3D" id="3.40.50.1820">
    <property type="entry name" value="alpha/beta hydrolase"/>
    <property type="match status" value="1"/>
</dbReference>
<protein>
    <submittedName>
        <fullName evidence="2">Lipase</fullName>
    </submittedName>
</protein>
<feature type="domain" description="Fungal lipase-type" evidence="1">
    <location>
        <begin position="60"/>
        <end position="204"/>
    </location>
</feature>
<accession>A0A1E8F9U8</accession>
<dbReference type="AlphaFoldDB" id="A0A1E8F9U8"/>
<keyword evidence="3" id="KW-1185">Reference proteome</keyword>
<organism evidence="2 3">
    <name type="scientific">Alteromonas lipolytica</name>
    <dbReference type="NCBI Taxonomy" id="1856405"/>
    <lineage>
        <taxon>Bacteria</taxon>
        <taxon>Pseudomonadati</taxon>
        <taxon>Pseudomonadota</taxon>
        <taxon>Gammaproteobacteria</taxon>
        <taxon>Alteromonadales</taxon>
        <taxon>Alteromonadaceae</taxon>
        <taxon>Alteromonas/Salinimonas group</taxon>
        <taxon>Alteromonas</taxon>
    </lineage>
</organism>
<comment type="caution">
    <text evidence="2">The sequence shown here is derived from an EMBL/GenBank/DDBJ whole genome shotgun (WGS) entry which is preliminary data.</text>
</comment>
<dbReference type="Proteomes" id="UP000176037">
    <property type="component" value="Unassembled WGS sequence"/>
</dbReference>
<dbReference type="STRING" id="1856405.BFC17_05850"/>
<dbReference type="InterPro" id="IPR051218">
    <property type="entry name" value="Sec_MonoDiacylglyc_Lipase"/>
</dbReference>
<reference evidence="2 3" key="1">
    <citation type="submission" date="2016-09" db="EMBL/GenBank/DDBJ databases">
        <title>Alteromonas lipolytica, a new species isolated from sea water.</title>
        <authorList>
            <person name="Wu Y.-H."/>
            <person name="Cheng H."/>
            <person name="Xu X.-W."/>
        </authorList>
    </citation>
    <scope>NUCLEOTIDE SEQUENCE [LARGE SCALE GENOMIC DNA]</scope>
    <source>
        <strain evidence="2 3">JW12</strain>
    </source>
</reference>